<sequence>MPSKFYFRSRLGIVGHILIPLMLYLITLSLIVNSYGDRFLINVGLSMLPLVIYFLGCLRSYRPSRRILLITFPWHRSTSENPGQVTIHHRLLAILVNIVLRFCNPQKHHLRSVRISRKLLRETVDFTEDVLARGYDSIKFASVHLNDSARLQQFTELIHGRIPGSIVTVRMTRTSWLWRLLLRLSSPSKNYATPEFHHELTIASKL</sequence>
<feature type="transmembrane region" description="Helical" evidence="1">
    <location>
        <begin position="39"/>
        <end position="58"/>
    </location>
</feature>
<gene>
    <name evidence="2" type="ORF">DFR42_101542</name>
</gene>
<dbReference type="EMBL" id="QJKB01000001">
    <property type="protein sequence ID" value="PXX46966.1"/>
    <property type="molecule type" value="Genomic_DNA"/>
</dbReference>
<name>A0A318JEI1_9BURK</name>
<protein>
    <submittedName>
        <fullName evidence="2">Uncharacterized protein</fullName>
    </submittedName>
</protein>
<dbReference type="Proteomes" id="UP000247792">
    <property type="component" value="Unassembled WGS sequence"/>
</dbReference>
<accession>A0A318JEI1</accession>
<feature type="transmembrane region" description="Helical" evidence="1">
    <location>
        <begin position="12"/>
        <end position="33"/>
    </location>
</feature>
<keyword evidence="1" id="KW-0812">Transmembrane</keyword>
<reference evidence="2 3" key="1">
    <citation type="submission" date="2018-05" db="EMBL/GenBank/DDBJ databases">
        <title>Genomic Encyclopedia of Type Strains, Phase IV (KMG-IV): sequencing the most valuable type-strain genomes for metagenomic binning, comparative biology and taxonomic classification.</title>
        <authorList>
            <person name="Goeker M."/>
        </authorList>
    </citation>
    <scope>NUCLEOTIDE SEQUENCE [LARGE SCALE GENOMIC DNA]</scope>
    <source>
        <strain evidence="2 3">DSM 19792</strain>
    </source>
</reference>
<keyword evidence="1" id="KW-0472">Membrane</keyword>
<evidence type="ECO:0000313" key="3">
    <source>
        <dbReference type="Proteomes" id="UP000247792"/>
    </source>
</evidence>
<dbReference type="AlphaFoldDB" id="A0A318JEI1"/>
<organism evidence="2 3">
    <name type="scientific">Undibacterium pigrum</name>
    <dbReference type="NCBI Taxonomy" id="401470"/>
    <lineage>
        <taxon>Bacteria</taxon>
        <taxon>Pseudomonadati</taxon>
        <taxon>Pseudomonadota</taxon>
        <taxon>Betaproteobacteria</taxon>
        <taxon>Burkholderiales</taxon>
        <taxon>Oxalobacteraceae</taxon>
        <taxon>Undibacterium</taxon>
    </lineage>
</organism>
<keyword evidence="3" id="KW-1185">Reference proteome</keyword>
<keyword evidence="1" id="KW-1133">Transmembrane helix</keyword>
<proteinExistence type="predicted"/>
<evidence type="ECO:0000256" key="1">
    <source>
        <dbReference type="SAM" id="Phobius"/>
    </source>
</evidence>
<comment type="caution">
    <text evidence="2">The sequence shown here is derived from an EMBL/GenBank/DDBJ whole genome shotgun (WGS) entry which is preliminary data.</text>
</comment>
<evidence type="ECO:0000313" key="2">
    <source>
        <dbReference type="EMBL" id="PXX46966.1"/>
    </source>
</evidence>